<proteinExistence type="predicted"/>
<dbReference type="RefSeq" id="YP_010050750.1">
    <property type="nucleotide sequence ID" value="NC_054433.1"/>
</dbReference>
<dbReference type="Proteomes" id="UP000501191">
    <property type="component" value="Segment"/>
</dbReference>
<reference evidence="1 2" key="1">
    <citation type="journal article" date="2020" name="PLoS ONE">
        <title>Weirdo19ES is a novel singleton mycobacteriophage that selects for glycolipid deficient phage-resistant M. smegmatis mutants.</title>
        <authorList>
            <person name="Suarez C.A."/>
            <person name="Franceschelli J.J."/>
            <person name="Tasselli S.E."/>
            <person name="Morbidoni H.R."/>
        </authorList>
    </citation>
    <scope>NUCLEOTIDE SEQUENCE [LARGE SCALE GENOMIC DNA]</scope>
</reference>
<keyword evidence="2" id="KW-1185">Reference proteome</keyword>
<name>A0A6M2YSV7_9CAUD</name>
<evidence type="ECO:0000313" key="2">
    <source>
        <dbReference type="Proteomes" id="UP000501191"/>
    </source>
</evidence>
<sequence>MSAAAPAWVGYTVRQCPVCKAAVETHREPVADERREVVVYHWHRDGIGKVCRMRRAALAAVAFTGITTAEAVAS</sequence>
<organism evidence="1 2">
    <name type="scientific">Mycobacterium phage Weirdo19</name>
    <dbReference type="NCBI Taxonomy" id="2601610"/>
    <lineage>
        <taxon>Viruses</taxon>
        <taxon>Duplodnaviria</taxon>
        <taxon>Heunggongvirae</taxon>
        <taxon>Uroviricota</taxon>
        <taxon>Caudoviricetes</taxon>
        <taxon>Rosariovirus</taxon>
        <taxon>Rosariovirus Weirdo19ES</taxon>
    </lineage>
</organism>
<dbReference type="KEGG" id="vg:63911485"/>
<protein>
    <submittedName>
        <fullName evidence="1">Uncharacterized protein</fullName>
    </submittedName>
</protein>
<evidence type="ECO:0000313" key="1">
    <source>
        <dbReference type="EMBL" id="QEA10817.1"/>
    </source>
</evidence>
<dbReference type="GeneID" id="63911485"/>
<accession>A0A6M2YSV7</accession>
<dbReference type="EMBL" id="MN103533">
    <property type="protein sequence ID" value="QEA10817.1"/>
    <property type="molecule type" value="Genomic_DNA"/>
</dbReference>